<dbReference type="RefSeq" id="WP_320426873.1">
    <property type="nucleotide sequence ID" value="NZ_JAXCLA010000012.1"/>
</dbReference>
<evidence type="ECO:0000256" key="3">
    <source>
        <dbReference type="ARBA" id="ARBA00022737"/>
    </source>
</evidence>
<dbReference type="EMBL" id="JAXCLA010000012">
    <property type="protein sequence ID" value="MDY0748903.1"/>
    <property type="molecule type" value="Genomic_DNA"/>
</dbReference>
<evidence type="ECO:0000313" key="8">
    <source>
        <dbReference type="Proteomes" id="UP001285263"/>
    </source>
</evidence>
<evidence type="ECO:0000313" key="7">
    <source>
        <dbReference type="EMBL" id="MDY0748903.1"/>
    </source>
</evidence>
<evidence type="ECO:0000256" key="2">
    <source>
        <dbReference type="ARBA" id="ARBA00009646"/>
    </source>
</evidence>
<dbReference type="Pfam" id="PF00030">
    <property type="entry name" value="Crystall"/>
    <property type="match status" value="1"/>
</dbReference>
<dbReference type="InterPro" id="IPR011024">
    <property type="entry name" value="G_crystallin-like"/>
</dbReference>
<dbReference type="PANTHER" id="PTHR35603">
    <property type="match status" value="1"/>
</dbReference>
<comment type="similarity">
    <text evidence="2">Belongs to the beta/gamma-crystallin family.</text>
</comment>
<dbReference type="InterPro" id="IPR001064">
    <property type="entry name" value="Beta/gamma_crystallin"/>
</dbReference>
<evidence type="ECO:0000256" key="1">
    <source>
        <dbReference type="ARBA" id="ARBA00004370"/>
    </source>
</evidence>
<dbReference type="SMART" id="SM00247">
    <property type="entry name" value="XTALbg"/>
    <property type="match status" value="1"/>
</dbReference>
<feature type="signal peptide" evidence="5">
    <location>
        <begin position="1"/>
        <end position="25"/>
    </location>
</feature>
<dbReference type="PROSITE" id="PS50915">
    <property type="entry name" value="CRYSTALLIN_BETA_GAMMA"/>
    <property type="match status" value="1"/>
</dbReference>
<dbReference type="PANTHER" id="PTHR35603:SF2">
    <property type="entry name" value="OUTER MEMBRANE LIPOPROTEIN"/>
    <property type="match status" value="1"/>
</dbReference>
<feature type="domain" description="Beta/gamma crystallin 'Greek key'" evidence="6">
    <location>
        <begin position="66"/>
        <end position="107"/>
    </location>
</feature>
<evidence type="ECO:0000259" key="6">
    <source>
        <dbReference type="PROSITE" id="PS50915"/>
    </source>
</evidence>
<dbReference type="Proteomes" id="UP001285263">
    <property type="component" value="Unassembled WGS sequence"/>
</dbReference>
<comment type="subcellular location">
    <subcellularLocation>
        <location evidence="1">Membrane</location>
    </subcellularLocation>
</comment>
<keyword evidence="4" id="KW-0472">Membrane</keyword>
<sequence>MKKTSLLLSGALAAAGLMAASNAMADITFYAGENFNGPSFTTERQVRDMERYGFNDRASSLTVGQDRWEVCENAGFQGRCVIVRPGNYPSLRAIGLNDRISSVRMIERDASDPPPPPPSVSYYDARPRHGERLFEADVVAVHAVVGPPERRCWVERERVSEDNGNRAGGAIAGALIGGILGHQIGGGSGRDLATAGGAVAGAVVGSNVAGNNDRVVSQNVERCRTTPASTRPDYWDVTYSFRGIEHRVQMTEPPGATVTVNRDGEPRLNG</sequence>
<comment type="caution">
    <text evidence="7">The sequence shown here is derived from an EMBL/GenBank/DDBJ whole genome shotgun (WGS) entry which is preliminary data.</text>
</comment>
<protein>
    <submittedName>
        <fullName evidence="7">Beta/gamma crystallin-related protein</fullName>
    </submittedName>
</protein>
<evidence type="ECO:0000256" key="4">
    <source>
        <dbReference type="ARBA" id="ARBA00023136"/>
    </source>
</evidence>
<dbReference type="Pfam" id="PF05433">
    <property type="entry name" value="Rick_17kDa_Anti"/>
    <property type="match status" value="1"/>
</dbReference>
<keyword evidence="3" id="KW-0677">Repeat</keyword>
<gene>
    <name evidence="7" type="ORF">SNE35_30675</name>
</gene>
<reference evidence="7 8" key="1">
    <citation type="submission" date="2023-11" db="EMBL/GenBank/DDBJ databases">
        <title>Paucibacter sp. nov., isolated from fresh soil in Korea.</title>
        <authorList>
            <person name="Le N.T.T."/>
        </authorList>
    </citation>
    <scope>NUCLEOTIDE SEQUENCE [LARGE SCALE GENOMIC DNA]</scope>
    <source>
        <strain evidence="7 8">R3-3</strain>
    </source>
</reference>
<dbReference type="InterPro" id="IPR051407">
    <property type="entry name" value="Bact_OM_lipoprot/Surf_antigen"/>
</dbReference>
<keyword evidence="8" id="KW-1185">Reference proteome</keyword>
<accession>A0ABU5DRF7</accession>
<evidence type="ECO:0000256" key="5">
    <source>
        <dbReference type="SAM" id="SignalP"/>
    </source>
</evidence>
<organism evidence="7 8">
    <name type="scientific">Roseateles agri</name>
    <dbReference type="NCBI Taxonomy" id="3098619"/>
    <lineage>
        <taxon>Bacteria</taxon>
        <taxon>Pseudomonadati</taxon>
        <taxon>Pseudomonadota</taxon>
        <taxon>Betaproteobacteria</taxon>
        <taxon>Burkholderiales</taxon>
        <taxon>Sphaerotilaceae</taxon>
        <taxon>Roseateles</taxon>
    </lineage>
</organism>
<name>A0ABU5DRF7_9BURK</name>
<proteinExistence type="inferred from homology"/>
<dbReference type="InterPro" id="IPR008816">
    <property type="entry name" value="Gly_zipper_2TM_dom"/>
</dbReference>
<dbReference type="SUPFAM" id="SSF49695">
    <property type="entry name" value="gamma-Crystallin-like"/>
    <property type="match status" value="1"/>
</dbReference>
<keyword evidence="5" id="KW-0732">Signal</keyword>
<dbReference type="Gene3D" id="2.60.20.10">
    <property type="entry name" value="Crystallins"/>
    <property type="match status" value="1"/>
</dbReference>
<feature type="chain" id="PRO_5045883315" evidence="5">
    <location>
        <begin position="26"/>
        <end position="270"/>
    </location>
</feature>